<dbReference type="Pfam" id="PF08411">
    <property type="entry name" value="ExoI_SH3"/>
    <property type="match status" value="1"/>
</dbReference>
<keyword evidence="9 15" id="KW-0460">Magnesium</keyword>
<proteinExistence type="predicted"/>
<evidence type="ECO:0000256" key="3">
    <source>
        <dbReference type="ARBA" id="ARBA00019900"/>
    </source>
</evidence>
<dbReference type="InterPro" id="IPR012337">
    <property type="entry name" value="RNaseH-like_sf"/>
</dbReference>
<feature type="domain" description="ExoI SH3-like" evidence="16">
    <location>
        <begin position="200"/>
        <end position="360"/>
    </location>
</feature>
<evidence type="ECO:0000256" key="8">
    <source>
        <dbReference type="ARBA" id="ARBA00022839"/>
    </source>
</evidence>
<keyword evidence="10" id="KW-0238">DNA-binding</keyword>
<dbReference type="PROSITE" id="PS51785">
    <property type="entry name" value="EXOI_C"/>
    <property type="match status" value="1"/>
</dbReference>
<dbReference type="Gene3D" id="3.30.1520.20">
    <property type="entry name" value="Exonuclease ExoI, domain 2"/>
    <property type="match status" value="1"/>
</dbReference>
<feature type="binding site" evidence="15">
    <location>
        <position position="184"/>
    </location>
    <ligand>
        <name>Mg(2+)</name>
        <dbReference type="ChEBI" id="CHEBI:18420"/>
        <label>2</label>
    </ligand>
</feature>
<evidence type="ECO:0000256" key="5">
    <source>
        <dbReference type="ARBA" id="ARBA00022723"/>
    </source>
</evidence>
<sequence>MSAQPSFFWHDYETFGIRPQRDRPAQFAGIRTDLELNEIGTPVEWFCQPSNDFLPDPESILITGITPQQAATRGLPEAEFVARIHAELATPGTCGLGYNTLRFDDELSRHLFWRNLIDPYGREWQQGCSRWDLLDCVRATYAFRPEGIVWPQREDESGLVSFKLEQLSQANGLAHEAAHDALSDVRATIALARLIKQQQPRLFDFCFKLRKKEAVAEEIGAYDGRPLLHVSGMYPASQGCLALVAAIAAHPVNKNEVPVWDLQHDPAELFDLDADTLRRRLFTRSSELAEGETRIPIKTVHLNKSPVVVGNLKVLSAERAEQLQIDLHHGRANASKLAGLLAQHGVSLANKLKQVYSREQNLAARDVDEALYDGFIADPDRRLLEQCRAASPSQLAGMALNFKDSRLEELVYRYRARNWPETLNEAEQARWLAHRSARLLDGAHGYLNLDTLHEKLAALREQRSEDERAQALLDALEAFAEQQTEDLL</sequence>
<evidence type="ECO:0000256" key="14">
    <source>
        <dbReference type="PIRSR" id="PIRSR000977-1"/>
    </source>
</evidence>
<dbReference type="InterPro" id="IPR058561">
    <property type="entry name" value="Exonuc_1_C"/>
</dbReference>
<evidence type="ECO:0000259" key="16">
    <source>
        <dbReference type="PROSITE" id="PS51784"/>
    </source>
</evidence>
<evidence type="ECO:0000256" key="7">
    <source>
        <dbReference type="ARBA" id="ARBA00022801"/>
    </source>
</evidence>
<reference evidence="18 19" key="1">
    <citation type="submission" date="2016-11" db="EMBL/GenBank/DDBJ databases">
        <authorList>
            <person name="Jaros S."/>
            <person name="Januszkiewicz K."/>
            <person name="Wedrychowicz H."/>
        </authorList>
    </citation>
    <scope>NUCLEOTIDE SEQUENCE [LARGE SCALE GENOMIC DNA]</scope>
    <source>
        <strain evidence="18 19">DSM 18899</strain>
    </source>
</reference>
<dbReference type="RefSeq" id="WP_072428247.1">
    <property type="nucleotide sequence ID" value="NZ_FPKR01000006.1"/>
</dbReference>
<dbReference type="GO" id="GO:0003677">
    <property type="term" value="F:DNA binding"/>
    <property type="evidence" value="ECO:0007669"/>
    <property type="project" value="UniProtKB-KW"/>
</dbReference>
<keyword evidence="11" id="KW-0234">DNA repair</keyword>
<dbReference type="Proteomes" id="UP000186513">
    <property type="component" value="Unassembled WGS sequence"/>
</dbReference>
<comment type="subunit">
    <text evidence="13">Monomer. Interacts with ssb (via C-terminus); this interaction stimulates the exonuclease activity by recruiting the enzyme to its substrate.</text>
</comment>
<feature type="binding site" evidence="14">
    <location>
        <position position="163"/>
    </location>
    <ligand>
        <name>substrate</name>
    </ligand>
</feature>
<dbReference type="InterPro" id="IPR013620">
    <property type="entry name" value="Exonuc_1_SH3"/>
</dbReference>
<keyword evidence="7" id="KW-0378">Hydrolase</keyword>
<dbReference type="FunFam" id="1.20.1280.70:FF:000001">
    <property type="entry name" value="Exodeoxyribonuclease I"/>
    <property type="match status" value="1"/>
</dbReference>
<dbReference type="InterPro" id="IPR038649">
    <property type="entry name" value="EXOI_SH3_sf"/>
</dbReference>
<feature type="binding site" evidence="15">
    <location>
        <position position="13"/>
    </location>
    <ligand>
        <name>Mg(2+)</name>
        <dbReference type="ChEBI" id="CHEBI:18420"/>
        <label>2</label>
    </ligand>
</feature>
<dbReference type="Gene3D" id="3.30.420.10">
    <property type="entry name" value="Ribonuclease H-like superfamily/Ribonuclease H"/>
    <property type="match status" value="1"/>
</dbReference>
<dbReference type="STRING" id="1121279.SAMN02745887_01723"/>
<feature type="binding site" evidence="14">
    <location>
        <position position="13"/>
    </location>
    <ligand>
        <name>substrate</name>
    </ligand>
</feature>
<dbReference type="InterPro" id="IPR023607">
    <property type="entry name" value="Exodeoxyribonuclease_I"/>
</dbReference>
<dbReference type="PROSITE" id="PS51784">
    <property type="entry name" value="EXOI_SH3"/>
    <property type="match status" value="1"/>
</dbReference>
<keyword evidence="4" id="KW-0540">Nuclease</keyword>
<dbReference type="NCBIfam" id="NF008746">
    <property type="entry name" value="PRK11779.1"/>
    <property type="match status" value="1"/>
</dbReference>
<gene>
    <name evidence="18" type="ORF">SAMN02745887_01723</name>
</gene>
<evidence type="ECO:0000256" key="1">
    <source>
        <dbReference type="ARBA" id="ARBA00000563"/>
    </source>
</evidence>
<keyword evidence="6" id="KW-0227">DNA damage</keyword>
<evidence type="ECO:0000256" key="13">
    <source>
        <dbReference type="ARBA" id="ARBA00046792"/>
    </source>
</evidence>
<organism evidence="18 19">
    <name type="scientific">Chitinimonas taiwanensis DSM 18899</name>
    <dbReference type="NCBI Taxonomy" id="1121279"/>
    <lineage>
        <taxon>Bacteria</taxon>
        <taxon>Pseudomonadati</taxon>
        <taxon>Pseudomonadota</taxon>
        <taxon>Betaproteobacteria</taxon>
        <taxon>Neisseriales</taxon>
        <taxon>Chitinibacteraceae</taxon>
        <taxon>Chitinimonas</taxon>
    </lineage>
</organism>
<feature type="domain" description="ExoI C-terminal" evidence="17">
    <location>
        <begin position="363"/>
        <end position="484"/>
    </location>
</feature>
<evidence type="ECO:0000256" key="15">
    <source>
        <dbReference type="PIRSR" id="PIRSR000977-2"/>
    </source>
</evidence>
<dbReference type="GO" id="GO:0008310">
    <property type="term" value="F:single-stranded DNA 3'-5' DNA exonuclease activity"/>
    <property type="evidence" value="ECO:0007669"/>
    <property type="project" value="UniProtKB-EC"/>
</dbReference>
<name>A0A1K2HG50_9NEIS</name>
<keyword evidence="19" id="KW-1185">Reference proteome</keyword>
<evidence type="ECO:0000256" key="10">
    <source>
        <dbReference type="ARBA" id="ARBA00023125"/>
    </source>
</evidence>
<dbReference type="InterPro" id="IPR034747">
    <property type="entry name" value="EXOI_SH3"/>
</dbReference>
<dbReference type="Pfam" id="PF26016">
    <property type="entry name" value="ExoI_C"/>
    <property type="match status" value="1"/>
</dbReference>
<evidence type="ECO:0000256" key="4">
    <source>
        <dbReference type="ARBA" id="ARBA00022722"/>
    </source>
</evidence>
<evidence type="ECO:0000256" key="9">
    <source>
        <dbReference type="ARBA" id="ARBA00022842"/>
    </source>
</evidence>
<dbReference type="CDD" id="cd06138">
    <property type="entry name" value="ExoI_N"/>
    <property type="match status" value="1"/>
</dbReference>
<comment type="cofactor">
    <cofactor evidence="15">
        <name>Mg(2+)</name>
        <dbReference type="ChEBI" id="CHEBI:18420"/>
    </cofactor>
    <text evidence="15">Binds 2 Mg(2+) ions per monomer.</text>
</comment>
<evidence type="ECO:0000259" key="17">
    <source>
        <dbReference type="PROSITE" id="PS51785"/>
    </source>
</evidence>
<dbReference type="InterPro" id="IPR013520">
    <property type="entry name" value="Ribonucl_H"/>
</dbReference>
<feature type="binding site" evidence="15">
    <location>
        <position position="11"/>
    </location>
    <ligand>
        <name>Mg(2+)</name>
        <dbReference type="ChEBI" id="CHEBI:18420"/>
        <label>1</label>
    </ligand>
</feature>
<dbReference type="EC" id="3.1.11.1" evidence="2"/>
<dbReference type="SUPFAM" id="SSF53098">
    <property type="entry name" value="Ribonuclease H-like"/>
    <property type="match status" value="1"/>
</dbReference>
<dbReference type="FunFam" id="3.30.420.10:FF:000033">
    <property type="entry name" value="Exodeoxyribonuclease I"/>
    <property type="match status" value="1"/>
</dbReference>
<comment type="catalytic activity">
    <reaction evidence="1">
        <text>Exonucleolytic cleavage in the 3'- to 5'-direction to yield nucleoside 5'-phosphates.</text>
        <dbReference type="EC" id="3.1.11.1"/>
    </reaction>
</comment>
<dbReference type="Gene3D" id="1.20.1280.70">
    <property type="entry name" value="Exonuclease ExoI, domain 3"/>
    <property type="match status" value="1"/>
</dbReference>
<dbReference type="OrthoDB" id="9763470at2"/>
<keyword evidence="5 15" id="KW-0479">Metal-binding</keyword>
<dbReference type="InterPro" id="IPR036397">
    <property type="entry name" value="RNaseH_sf"/>
</dbReference>
<dbReference type="GO" id="GO:0046872">
    <property type="term" value="F:metal ion binding"/>
    <property type="evidence" value="ECO:0007669"/>
    <property type="project" value="UniProtKB-KW"/>
</dbReference>
<dbReference type="EMBL" id="FPKR01000006">
    <property type="protein sequence ID" value="SFZ75759.1"/>
    <property type="molecule type" value="Genomic_DNA"/>
</dbReference>
<evidence type="ECO:0000313" key="18">
    <source>
        <dbReference type="EMBL" id="SFZ75759.1"/>
    </source>
</evidence>
<dbReference type="AlphaFoldDB" id="A0A1K2HG50"/>
<evidence type="ECO:0000313" key="19">
    <source>
        <dbReference type="Proteomes" id="UP000186513"/>
    </source>
</evidence>
<dbReference type="PIRSF" id="PIRSF000977">
    <property type="entry name" value="Exodeoxyribonuclease_I"/>
    <property type="match status" value="1"/>
</dbReference>
<protein>
    <recommendedName>
        <fullName evidence="3">Exodeoxyribonuclease I</fullName>
        <ecNumber evidence="2">3.1.11.1</ecNumber>
    </recommendedName>
    <alternativeName>
        <fullName evidence="12">DNA deoxyribophosphodiesterase</fullName>
    </alternativeName>
</protein>
<evidence type="ECO:0000256" key="6">
    <source>
        <dbReference type="ARBA" id="ARBA00022763"/>
    </source>
</evidence>
<keyword evidence="8" id="KW-0269">Exonuclease</keyword>
<dbReference type="GO" id="GO:0006281">
    <property type="term" value="P:DNA repair"/>
    <property type="evidence" value="ECO:0007669"/>
    <property type="project" value="UniProtKB-KW"/>
</dbReference>
<accession>A0A1K2HG50</accession>
<evidence type="ECO:0000256" key="12">
    <source>
        <dbReference type="ARBA" id="ARBA00031220"/>
    </source>
</evidence>
<evidence type="ECO:0000256" key="2">
    <source>
        <dbReference type="ARBA" id="ARBA00012108"/>
    </source>
</evidence>
<dbReference type="Gene3D" id="1.10.287.1240">
    <property type="match status" value="1"/>
</dbReference>
<evidence type="ECO:0000256" key="11">
    <source>
        <dbReference type="ARBA" id="ARBA00023204"/>
    </source>
</evidence>
<dbReference type="Pfam" id="PF00929">
    <property type="entry name" value="RNase_T"/>
    <property type="match status" value="1"/>
</dbReference>